<dbReference type="InterPro" id="IPR018062">
    <property type="entry name" value="HTH_AraC-typ_CS"/>
</dbReference>
<keyword evidence="7" id="KW-1185">Reference proteome</keyword>
<dbReference type="SUPFAM" id="SSF46689">
    <property type="entry name" value="Homeodomain-like"/>
    <property type="match status" value="1"/>
</dbReference>
<dbReference type="PROSITE" id="PS00041">
    <property type="entry name" value="HTH_ARAC_FAMILY_1"/>
    <property type="match status" value="1"/>
</dbReference>
<dbReference type="EMBL" id="JAGGLB010000006">
    <property type="protein sequence ID" value="MBP1990727.1"/>
    <property type="molecule type" value="Genomic_DNA"/>
</dbReference>
<protein>
    <submittedName>
        <fullName evidence="6">AraC-like DNA-binding protein</fullName>
    </submittedName>
</protein>
<dbReference type="Proteomes" id="UP001519287">
    <property type="component" value="Unassembled WGS sequence"/>
</dbReference>
<evidence type="ECO:0000256" key="1">
    <source>
        <dbReference type="ARBA" id="ARBA00023015"/>
    </source>
</evidence>
<keyword evidence="2" id="KW-0238">DNA-binding</keyword>
<dbReference type="InterPro" id="IPR020449">
    <property type="entry name" value="Tscrpt_reg_AraC-type_HTH"/>
</dbReference>
<proteinExistence type="predicted"/>
<accession>A0ABS4IT43</accession>
<dbReference type="InterPro" id="IPR009057">
    <property type="entry name" value="Homeodomain-like_sf"/>
</dbReference>
<evidence type="ECO:0000256" key="4">
    <source>
        <dbReference type="SAM" id="Phobius"/>
    </source>
</evidence>
<keyword evidence="4" id="KW-0472">Membrane</keyword>
<dbReference type="PRINTS" id="PR00032">
    <property type="entry name" value="HTHARAC"/>
</dbReference>
<feature type="transmembrane region" description="Helical" evidence="4">
    <location>
        <begin position="254"/>
        <end position="281"/>
    </location>
</feature>
<evidence type="ECO:0000256" key="2">
    <source>
        <dbReference type="ARBA" id="ARBA00023125"/>
    </source>
</evidence>
<feature type="transmembrane region" description="Helical" evidence="4">
    <location>
        <begin position="12"/>
        <end position="32"/>
    </location>
</feature>
<organism evidence="6 7">
    <name type="scientific">Paenibacillus eucommiae</name>
    <dbReference type="NCBI Taxonomy" id="1355755"/>
    <lineage>
        <taxon>Bacteria</taxon>
        <taxon>Bacillati</taxon>
        <taxon>Bacillota</taxon>
        <taxon>Bacilli</taxon>
        <taxon>Bacillales</taxon>
        <taxon>Paenibacillaceae</taxon>
        <taxon>Paenibacillus</taxon>
    </lineage>
</organism>
<dbReference type="SMART" id="SM00342">
    <property type="entry name" value="HTH_ARAC"/>
    <property type="match status" value="1"/>
</dbReference>
<keyword evidence="1" id="KW-0805">Transcription regulation</keyword>
<dbReference type="PANTHER" id="PTHR43280">
    <property type="entry name" value="ARAC-FAMILY TRANSCRIPTIONAL REGULATOR"/>
    <property type="match status" value="1"/>
</dbReference>
<dbReference type="Pfam" id="PF12833">
    <property type="entry name" value="HTH_18"/>
    <property type="match status" value="1"/>
</dbReference>
<sequence length="741" mass="86489">MKRQGYHRWLLAYLPIFFIIIAVLILIFFLAMSSYSRKQTVMANEVFAGHMMQTIDASLEYTDQMIVKELITDEKLRLFYDTRQQLSPFDYYEISQRIKDITTAFPPIKSIYLYRTSDQTVLTTNTMVPLAQFGDRAFVEAAVREGGLPYAWTPSRIYLEFDRIQYKMNVITLSKQVPLGSGSQGLLVVNMLTSSIRDMFPNLSEMKDVYVQLSDANETLLFGEPLPAARQLSEVKSAYTGWVIKSGLKNKQAYSLFVLFSNIWFKFGLFTVLSGTFWMVYIVRRNYRPIEAIKNRVQLYASQTNSLLGNKGIDDEFHFISHSIENLIETSNSYERQYKENLIFRKRWLFDALIDGESPVDLEQWQQEMGRLGLSEGFDQLAISVLEIDRYPDFSTHYSHSDQQLLKFAVGSVMKEMAPNHSLYIWNEWVSHYQMGILFTLTKEHEDKQLAVYTFCETVRCWIGDNLKFTVSFGVGGLVSSILEASQSYHNGLEALQYKPVLGMNRTIGFWEINRLPQGQIYHHLPSIRLMAQYYRLGEEEWKHYYNELLHGLKTVISPRDEIISLMSYVIYTMQKEMSLLPVEMNSKWEQQALQTLNQALSRFDVLDELEVQFYEILDQAATSIHALREKRDNHTLIHEVRQYIRENYTNQDLSLTHLSDKFLIQSKNLSRIFKEEFGENFVDYLTTIRMEQAKLLLAEYPDKPVQEIAQSVGYNHSMSFIRVFKKLEGLTPGDFRREMC</sequence>
<dbReference type="PROSITE" id="PS01124">
    <property type="entry name" value="HTH_ARAC_FAMILY_2"/>
    <property type="match status" value="1"/>
</dbReference>
<feature type="domain" description="HTH araC/xylS-type" evidence="5">
    <location>
        <begin position="639"/>
        <end position="739"/>
    </location>
</feature>
<evidence type="ECO:0000313" key="6">
    <source>
        <dbReference type="EMBL" id="MBP1990727.1"/>
    </source>
</evidence>
<dbReference type="RefSeq" id="WP_209971492.1">
    <property type="nucleotide sequence ID" value="NZ_JAGGLB010000006.1"/>
</dbReference>
<dbReference type="InterPro" id="IPR018060">
    <property type="entry name" value="HTH_AraC"/>
</dbReference>
<keyword evidence="3" id="KW-0804">Transcription</keyword>
<comment type="caution">
    <text evidence="6">The sequence shown here is derived from an EMBL/GenBank/DDBJ whole genome shotgun (WGS) entry which is preliminary data.</text>
</comment>
<dbReference type="Gene3D" id="1.10.10.60">
    <property type="entry name" value="Homeodomain-like"/>
    <property type="match status" value="2"/>
</dbReference>
<evidence type="ECO:0000259" key="5">
    <source>
        <dbReference type="PROSITE" id="PS01124"/>
    </source>
</evidence>
<name>A0ABS4IT43_9BACL</name>
<evidence type="ECO:0000313" key="7">
    <source>
        <dbReference type="Proteomes" id="UP001519287"/>
    </source>
</evidence>
<gene>
    <name evidence="6" type="ORF">J2Z66_002333</name>
</gene>
<dbReference type="PANTHER" id="PTHR43280:SF2">
    <property type="entry name" value="HTH-TYPE TRANSCRIPTIONAL REGULATOR EXSA"/>
    <property type="match status" value="1"/>
</dbReference>
<keyword evidence="4" id="KW-1133">Transmembrane helix</keyword>
<reference evidence="6 7" key="1">
    <citation type="submission" date="2021-03" db="EMBL/GenBank/DDBJ databases">
        <title>Genomic Encyclopedia of Type Strains, Phase IV (KMG-IV): sequencing the most valuable type-strain genomes for metagenomic binning, comparative biology and taxonomic classification.</title>
        <authorList>
            <person name="Goeker M."/>
        </authorList>
    </citation>
    <scope>NUCLEOTIDE SEQUENCE [LARGE SCALE GENOMIC DNA]</scope>
    <source>
        <strain evidence="6 7">DSM 26048</strain>
    </source>
</reference>
<evidence type="ECO:0000256" key="3">
    <source>
        <dbReference type="ARBA" id="ARBA00023163"/>
    </source>
</evidence>
<keyword evidence="4" id="KW-0812">Transmembrane</keyword>